<dbReference type="Pfam" id="PF12796">
    <property type="entry name" value="Ank_2"/>
    <property type="match status" value="2"/>
</dbReference>
<dbReference type="Pfam" id="PF00023">
    <property type="entry name" value="Ank"/>
    <property type="match status" value="1"/>
</dbReference>
<dbReference type="EMBL" id="JASNWA010000008">
    <property type="protein sequence ID" value="KAK3170804.1"/>
    <property type="molecule type" value="Genomic_DNA"/>
</dbReference>
<dbReference type="SUPFAM" id="SSF48403">
    <property type="entry name" value="Ankyrin repeat"/>
    <property type="match status" value="2"/>
</dbReference>
<dbReference type="SMART" id="SM00248">
    <property type="entry name" value="ANK"/>
    <property type="match status" value="5"/>
</dbReference>
<dbReference type="PANTHER" id="PTHR24198:SF165">
    <property type="entry name" value="ANKYRIN REPEAT-CONTAINING PROTEIN-RELATED"/>
    <property type="match status" value="1"/>
</dbReference>
<protein>
    <recommendedName>
        <fullName evidence="6">Ankyrin</fullName>
    </recommendedName>
</protein>
<keyword evidence="2 3" id="KW-0040">ANK repeat</keyword>
<evidence type="ECO:0000313" key="5">
    <source>
        <dbReference type="Proteomes" id="UP001276659"/>
    </source>
</evidence>
<proteinExistence type="predicted"/>
<gene>
    <name evidence="4" type="ORF">OEA41_002887</name>
</gene>
<organism evidence="4 5">
    <name type="scientific">Lepraria neglecta</name>
    <dbReference type="NCBI Taxonomy" id="209136"/>
    <lineage>
        <taxon>Eukaryota</taxon>
        <taxon>Fungi</taxon>
        <taxon>Dikarya</taxon>
        <taxon>Ascomycota</taxon>
        <taxon>Pezizomycotina</taxon>
        <taxon>Lecanoromycetes</taxon>
        <taxon>OSLEUM clade</taxon>
        <taxon>Lecanoromycetidae</taxon>
        <taxon>Lecanorales</taxon>
        <taxon>Lecanorineae</taxon>
        <taxon>Stereocaulaceae</taxon>
        <taxon>Lepraria</taxon>
    </lineage>
</organism>
<comment type="caution">
    <text evidence="4">The sequence shown here is derived from an EMBL/GenBank/DDBJ whole genome shotgun (WGS) entry which is preliminary data.</text>
</comment>
<dbReference type="PROSITE" id="PS50088">
    <property type="entry name" value="ANK_REPEAT"/>
    <property type="match status" value="1"/>
</dbReference>
<evidence type="ECO:0000256" key="3">
    <source>
        <dbReference type="PROSITE-ProRule" id="PRU00023"/>
    </source>
</evidence>
<dbReference type="Gene3D" id="1.25.40.20">
    <property type="entry name" value="Ankyrin repeat-containing domain"/>
    <property type="match status" value="3"/>
</dbReference>
<name>A0AAD9Z381_9LECA</name>
<evidence type="ECO:0000256" key="1">
    <source>
        <dbReference type="ARBA" id="ARBA00022737"/>
    </source>
</evidence>
<dbReference type="AlphaFoldDB" id="A0AAD9Z381"/>
<dbReference type="InterPro" id="IPR002110">
    <property type="entry name" value="Ankyrin_rpt"/>
</dbReference>
<sequence>MENSLQDNYGRTPLSWAAKNGHDSVVQLLLKWENENINLSGTYHPVLPIYLAKGGRTSIRARQLKGDTAKMRTNDRQRGRTPLSYAAKNRHGIILRLLLDREGLEVNPQDEFGWTPLFFLAIQHKHRAVVQLLFEHDNIDADLKDEMGRKPLSYVRSCAAKAVYREMVQLLLQRDDVETDSQDESDCTPLFHAAWNGRDRIVQLLLTKDNIQPDLQNREGMTPLAQAAIEGHHAAVKLLLQRDDINAHLKDNFGRTPFVYPMANKNRTTAQVLWSQDRNVLVDMMLDKYDLSRPEFEDTYGKTRRTSAQDTGIFEINASLDIIYQLLVERGNAEPDQLSLDFGGPTPAYGEHTMRLIDIDL</sequence>
<keyword evidence="5" id="KW-1185">Reference proteome</keyword>
<accession>A0AAD9Z381</accession>
<dbReference type="PROSITE" id="PS50297">
    <property type="entry name" value="ANK_REP_REGION"/>
    <property type="match status" value="1"/>
</dbReference>
<dbReference type="Proteomes" id="UP001276659">
    <property type="component" value="Unassembled WGS sequence"/>
</dbReference>
<dbReference type="InterPro" id="IPR036770">
    <property type="entry name" value="Ankyrin_rpt-contain_sf"/>
</dbReference>
<reference evidence="4" key="1">
    <citation type="submission" date="2022-11" db="EMBL/GenBank/DDBJ databases">
        <title>Chromosomal genome sequence assembly and mating type (MAT) locus characterization of the leprose asexual lichenized fungus Lepraria neglecta (Nyl.) Erichsen.</title>
        <authorList>
            <person name="Allen J.L."/>
            <person name="Pfeffer B."/>
        </authorList>
    </citation>
    <scope>NUCLEOTIDE SEQUENCE</scope>
    <source>
        <strain evidence="4">Allen 5258</strain>
    </source>
</reference>
<evidence type="ECO:0000313" key="4">
    <source>
        <dbReference type="EMBL" id="KAK3170804.1"/>
    </source>
</evidence>
<dbReference type="PANTHER" id="PTHR24198">
    <property type="entry name" value="ANKYRIN REPEAT AND PROTEIN KINASE DOMAIN-CONTAINING PROTEIN"/>
    <property type="match status" value="1"/>
</dbReference>
<evidence type="ECO:0008006" key="6">
    <source>
        <dbReference type="Google" id="ProtNLM"/>
    </source>
</evidence>
<keyword evidence="1" id="KW-0677">Repeat</keyword>
<evidence type="ECO:0000256" key="2">
    <source>
        <dbReference type="ARBA" id="ARBA00023043"/>
    </source>
</evidence>
<feature type="repeat" description="ANK" evidence="3">
    <location>
        <begin position="9"/>
        <end position="31"/>
    </location>
</feature>